<evidence type="ECO:0000313" key="2">
    <source>
        <dbReference type="Proteomes" id="UP000789390"/>
    </source>
</evidence>
<protein>
    <submittedName>
        <fullName evidence="1">Uncharacterized protein</fullName>
    </submittedName>
</protein>
<dbReference type="PANTHER" id="PTHR33053:SF9">
    <property type="entry name" value="AGAP000105-PA"/>
    <property type="match status" value="1"/>
</dbReference>
<name>A0A8J2RDA5_9CRUS</name>
<sequence length="672" mass="76638">MLTDDEMEKVLLASGFSLRKRKRQLKDLQPTYVSTLHNKAIGAIEHWCQHGVPGNVWEKVKSYRNLVSKFNLKPIEEIPIPLHSDTNHTDDDQLEKITLPIPKQQLIVKSDDTSVDDVILLNSQENYGLNNLENTQVNNDNTDNILKDDDKDNAREKMTLIKLLRHFAAYTNQKQEHLTYLLKLLKLYEPTPNYCLLPSTGKELMHIDGNDWHTVSRKIQISRKLPSPGHINDGKYVHFGLENALSGNSAGLVHCDSDLLQFVDIYLTNPALEVNSTTEKAKAILQGERAVQSADNTLAKPMPHFAVDISIDEAKLNEDTTAATITAILGRIHSIQPNAKSGDETTILLNTSVFIIGFFVGKSKPADIETFFEALICELCRLSPSNENLTCTNQRCCTSSLRCVIADGPMRSYLKRTKGHSFYFCCDRCIQKGEMVNRAVLLRNVNAPLRTDADFLTYHVNDYSIDEHLKDPNDLHPFLKLNFPMVSGFFIDPMHTVIEGAFGRRLEGFVSIPGEGKLSSAQISEANQRIKYFHLCRPYGFDRYVDKLKKCKNYKIHVKRNILYHLLLPLFNGILDENELEHIMLLQYGMMLLGSFNRKPVPTKRLLDAKKTFDRYSVEITERGIPCRFVSHQVSHVWQDSYNFQSGIETLSAFPFESFHKFFRRCIRSGNL</sequence>
<reference evidence="1" key="1">
    <citation type="submission" date="2021-11" db="EMBL/GenBank/DDBJ databases">
        <authorList>
            <person name="Schell T."/>
        </authorList>
    </citation>
    <scope>NUCLEOTIDE SEQUENCE</scope>
    <source>
        <strain evidence="1">M5</strain>
    </source>
</reference>
<organism evidence="1 2">
    <name type="scientific">Daphnia galeata</name>
    <dbReference type="NCBI Taxonomy" id="27404"/>
    <lineage>
        <taxon>Eukaryota</taxon>
        <taxon>Metazoa</taxon>
        <taxon>Ecdysozoa</taxon>
        <taxon>Arthropoda</taxon>
        <taxon>Crustacea</taxon>
        <taxon>Branchiopoda</taxon>
        <taxon>Diplostraca</taxon>
        <taxon>Cladocera</taxon>
        <taxon>Anomopoda</taxon>
        <taxon>Daphniidae</taxon>
        <taxon>Daphnia</taxon>
    </lineage>
</organism>
<gene>
    <name evidence="1" type="ORF">DGAL_LOCUS944</name>
</gene>
<dbReference type="Proteomes" id="UP000789390">
    <property type="component" value="Unassembled WGS sequence"/>
</dbReference>
<evidence type="ECO:0000313" key="1">
    <source>
        <dbReference type="EMBL" id="CAH0098839.1"/>
    </source>
</evidence>
<comment type="caution">
    <text evidence="1">The sequence shown here is derived from an EMBL/GenBank/DDBJ whole genome shotgun (WGS) entry which is preliminary data.</text>
</comment>
<dbReference type="PANTHER" id="PTHR33053">
    <property type="entry name" value="PROTEIN, PUTATIVE-RELATED"/>
    <property type="match status" value="1"/>
</dbReference>
<proteinExistence type="predicted"/>
<dbReference type="OrthoDB" id="6334079at2759"/>
<dbReference type="AlphaFoldDB" id="A0A8J2RDA5"/>
<keyword evidence="2" id="KW-1185">Reference proteome</keyword>
<dbReference type="EMBL" id="CAKKLH010000009">
    <property type="protein sequence ID" value="CAH0098839.1"/>
    <property type="molecule type" value="Genomic_DNA"/>
</dbReference>
<accession>A0A8J2RDA5</accession>